<name>A0A6N8JEU1_9BACT</name>
<dbReference type="AlphaFoldDB" id="A0A6N8JEU1"/>
<sequence length="1162" mass="126465">MGPVNMVYDTRDRVVFTQDSTQRLQSPQEWLVTFYDELNRPSMTAIYKANTSRAALQASMNTVSSGTQTLSYTFPAVADMVLGNYDGSSAYVATKTITMQDSFDTGIGAEFSAYIDSTLNTGATTLIISNPLPGITAGALTPLTYIFYDNYNFPGKLNYESGEIVNLRAGNNPYAETQPAGGSTMTRGLITGNKVRVLGTEQWLTTTSYYDDKGRVVQVVSDNNAGGKDITTNQFDFSGKLLSSFIRHKNPRSGVTPQTTILTMMSYDHAGRLLSTTKRLNGDSTQEKIIAANSYNELGELKQKRLGVLKSGGQLDTLSYTYNVRGWLSGINKSFVNTTGSNDNWFGEELSYDYGFSIPQYNGNISGAKWKSRSDGIARAYGFNYDKPTRLTTANFTQQNSGATDWMQDKVNFSVSGLSYDANGNIKTMAQKGMIGNAITTIDQLSYSYAPTGSNKLLSVADTSNTTSAKLGDFINGTNTGDDYSYNANGNMIQDLNKGISSISYNYLNRPEVIKIKGKGVITYKYDATGTKLRKTVTDSTFSTPKVTVTDYLGGFVYEQDTLQLVFHEEGRIRLVYKTGVPLSFAYDYFEKDHLGNVRVVLGTQSDSSKYAATMETAATAYENALFSNIDNTRTAVSGVSGYPTDNTTNPNAFVAKLNASNGQKIGPSLVLRVMAGDTIQMGVKAFYKSTGASTSATTTSDMLTALLQAFSGGSVSEGAHSATGAASPIATNFSSADYDALKQKDPTQNASDKPKAYLNYTLFDDRFSMVNENSGVKQVQGSPDALQTLGTDRMVVKKTGFLYIYTSNESAQDVFFDNLVVTYNTGPLLEETHYYPFGLTMAGISSKALKSANYPENRLKYNGKELQSGEFGDGSGLEWYDYGTRMQDPQIGRWHTIDPLADKMRRYSPYNYAFDNPIRFTDPDGMAPYDDYYSKKNGKYLGSDAYASTTNRLIDEDKFNQISQESGGSNTWTATVQLQDASNSKEITVDKEGINSAAQQLRDDSKTKGIEHQILIVLDRDNATVTASPGPSGTNSKTEISYYPSESYGVSYADKPGGAVIIGQAHGHPETTEQGMQTLSAMSEFDQNTSNSMQIPIYGIDAMNGSGNTGKPANINRANPDGTKTNNIGKTQGAGKYNTNAGFNIGLNALRIWGRSGTPKF</sequence>
<dbReference type="EMBL" id="WRXO01000009">
    <property type="protein sequence ID" value="MVT43845.1"/>
    <property type="molecule type" value="Genomic_DNA"/>
</dbReference>
<evidence type="ECO:0000313" key="2">
    <source>
        <dbReference type="EMBL" id="MVT43845.1"/>
    </source>
</evidence>
<gene>
    <name evidence="2" type="ORF">GO495_24840</name>
</gene>
<evidence type="ECO:0000256" key="1">
    <source>
        <dbReference type="SAM" id="MobiDB-lite"/>
    </source>
</evidence>
<organism evidence="2 3">
    <name type="scientific">Chitinophaga oryziterrae</name>
    <dbReference type="NCBI Taxonomy" id="1031224"/>
    <lineage>
        <taxon>Bacteria</taxon>
        <taxon>Pseudomonadati</taxon>
        <taxon>Bacteroidota</taxon>
        <taxon>Chitinophagia</taxon>
        <taxon>Chitinophagales</taxon>
        <taxon>Chitinophagaceae</taxon>
        <taxon>Chitinophaga</taxon>
    </lineage>
</organism>
<evidence type="ECO:0008006" key="4">
    <source>
        <dbReference type="Google" id="ProtNLM"/>
    </source>
</evidence>
<evidence type="ECO:0000313" key="3">
    <source>
        <dbReference type="Proteomes" id="UP000468388"/>
    </source>
</evidence>
<accession>A0A6N8JEU1</accession>
<keyword evidence="3" id="KW-1185">Reference proteome</keyword>
<dbReference type="PANTHER" id="PTHR32305">
    <property type="match status" value="1"/>
</dbReference>
<feature type="region of interest" description="Disordered" evidence="1">
    <location>
        <begin position="1110"/>
        <end position="1136"/>
    </location>
</feature>
<reference evidence="2 3" key="1">
    <citation type="submission" date="2019-12" db="EMBL/GenBank/DDBJ databases">
        <title>The draft genomic sequence of strain Chitinophaga oryziterrae JCM 16595.</title>
        <authorList>
            <person name="Zhang X."/>
        </authorList>
    </citation>
    <scope>NUCLEOTIDE SEQUENCE [LARGE SCALE GENOMIC DNA]</scope>
    <source>
        <strain evidence="2 3">JCM 16595</strain>
    </source>
</reference>
<dbReference type="OrthoDB" id="976756at2"/>
<dbReference type="InterPro" id="IPR050708">
    <property type="entry name" value="T6SS_VgrG/RHS"/>
</dbReference>
<comment type="caution">
    <text evidence="2">The sequence shown here is derived from an EMBL/GenBank/DDBJ whole genome shotgun (WGS) entry which is preliminary data.</text>
</comment>
<protein>
    <recommendedName>
        <fullName evidence="4">RHS repeat-associated core domain-containing protein</fullName>
    </recommendedName>
</protein>
<dbReference type="InterPro" id="IPR022385">
    <property type="entry name" value="Rhs_assc_core"/>
</dbReference>
<proteinExistence type="predicted"/>
<dbReference type="NCBIfam" id="TIGR03696">
    <property type="entry name" value="Rhs_assc_core"/>
    <property type="match status" value="1"/>
</dbReference>
<dbReference type="Gene3D" id="2.180.10.10">
    <property type="entry name" value="RHS repeat-associated core"/>
    <property type="match status" value="2"/>
</dbReference>
<dbReference type="PANTHER" id="PTHR32305:SF15">
    <property type="entry name" value="PROTEIN RHSA-RELATED"/>
    <property type="match status" value="1"/>
</dbReference>
<dbReference type="Proteomes" id="UP000468388">
    <property type="component" value="Unassembled WGS sequence"/>
</dbReference>